<keyword evidence="4" id="KW-0418">Kinase</keyword>
<dbReference type="EC" id="2.7.13.3" evidence="2"/>
<proteinExistence type="predicted"/>
<evidence type="ECO:0000256" key="3">
    <source>
        <dbReference type="ARBA" id="ARBA00022679"/>
    </source>
</evidence>
<feature type="domain" description="Histidine kinase" evidence="6">
    <location>
        <begin position="1"/>
        <end position="143"/>
    </location>
</feature>
<dbReference type="EMBL" id="JYHA01000033">
    <property type="protein sequence ID" value="KKB96661.1"/>
    <property type="molecule type" value="Genomic_DNA"/>
</dbReference>
<dbReference type="PANTHER" id="PTHR43711:SF1">
    <property type="entry name" value="HISTIDINE KINASE 1"/>
    <property type="match status" value="1"/>
</dbReference>
<evidence type="ECO:0000313" key="7">
    <source>
        <dbReference type="EMBL" id="KKB96661.1"/>
    </source>
</evidence>
<dbReference type="PANTHER" id="PTHR43711">
    <property type="entry name" value="TWO-COMPONENT HISTIDINE KINASE"/>
    <property type="match status" value="1"/>
</dbReference>
<dbReference type="SUPFAM" id="SSF55874">
    <property type="entry name" value="ATPase domain of HSP90 chaperone/DNA topoisomerase II/histidine kinase"/>
    <property type="match status" value="1"/>
</dbReference>
<dbReference type="Gene3D" id="3.30.565.10">
    <property type="entry name" value="Histidine kinase-like ATPase, C-terminal domain"/>
    <property type="match status" value="1"/>
</dbReference>
<protein>
    <recommendedName>
        <fullName evidence="2">histidine kinase</fullName>
        <ecNumber evidence="2">2.7.13.3</ecNumber>
    </recommendedName>
</protein>
<dbReference type="Proteomes" id="UP000033358">
    <property type="component" value="Unassembled WGS sequence"/>
</dbReference>
<dbReference type="Pfam" id="PF02518">
    <property type="entry name" value="HATPase_c"/>
    <property type="match status" value="1"/>
</dbReference>
<dbReference type="GO" id="GO:0004673">
    <property type="term" value="F:protein histidine kinase activity"/>
    <property type="evidence" value="ECO:0007669"/>
    <property type="project" value="UniProtKB-EC"/>
</dbReference>
<keyword evidence="5" id="KW-0902">Two-component regulatory system</keyword>
<accession>A0A0F5MPP6</accession>
<dbReference type="GO" id="GO:0000160">
    <property type="term" value="P:phosphorelay signal transduction system"/>
    <property type="evidence" value="ECO:0007669"/>
    <property type="project" value="UniProtKB-KW"/>
</dbReference>
<dbReference type="InterPro" id="IPR036890">
    <property type="entry name" value="HATPase_C_sf"/>
</dbReference>
<evidence type="ECO:0000256" key="5">
    <source>
        <dbReference type="ARBA" id="ARBA00023012"/>
    </source>
</evidence>
<dbReference type="InterPro" id="IPR005467">
    <property type="entry name" value="His_kinase_dom"/>
</dbReference>
<dbReference type="InterPro" id="IPR050736">
    <property type="entry name" value="Sensor_HK_Regulatory"/>
</dbReference>
<keyword evidence="8" id="KW-1185">Reference proteome</keyword>
<evidence type="ECO:0000256" key="4">
    <source>
        <dbReference type="ARBA" id="ARBA00022777"/>
    </source>
</evidence>
<evidence type="ECO:0000256" key="1">
    <source>
        <dbReference type="ARBA" id="ARBA00000085"/>
    </source>
</evidence>
<keyword evidence="3 7" id="KW-0808">Transferase</keyword>
<evidence type="ECO:0000256" key="2">
    <source>
        <dbReference type="ARBA" id="ARBA00012438"/>
    </source>
</evidence>
<comment type="caution">
    <text evidence="7">The sequence shown here is derived from an EMBL/GenBank/DDBJ whole genome shotgun (WGS) entry which is preliminary data.</text>
</comment>
<name>A0A0F5MPP6_9RICK</name>
<gene>
    <name evidence="7" type="primary">rpfC</name>
    <name evidence="7" type="ORF">SZ25_00244</name>
</gene>
<comment type="catalytic activity">
    <reaction evidence="1">
        <text>ATP + protein L-histidine = ADP + protein N-phospho-L-histidine.</text>
        <dbReference type="EC" id="2.7.13.3"/>
    </reaction>
</comment>
<reference evidence="7 8" key="1">
    <citation type="submission" date="2015-02" db="EMBL/GenBank/DDBJ databases">
        <title>Single cell genomics of a rare environmental alphaproteobacterium provides unique insights into Rickettsiaceae evolution.</title>
        <authorList>
            <person name="Martijn J."/>
            <person name="Schulz F."/>
            <person name="Zaremba-Niedzwiedzka K."/>
            <person name="Viklund J."/>
            <person name="Stepanauskas R."/>
            <person name="Andersson S.G.E."/>
            <person name="Horn M."/>
            <person name="Guy L."/>
            <person name="Ettema T.J.G."/>
        </authorList>
    </citation>
    <scope>NUCLEOTIDE SEQUENCE [LARGE SCALE GENOMIC DNA]</scope>
    <source>
        <strain evidence="7 8">SCGC AAA041-L04</strain>
    </source>
</reference>
<evidence type="ECO:0000259" key="6">
    <source>
        <dbReference type="PROSITE" id="PS50109"/>
    </source>
</evidence>
<dbReference type="AlphaFoldDB" id="A0A0F5MPP6"/>
<dbReference type="PROSITE" id="PS50109">
    <property type="entry name" value="HIS_KIN"/>
    <property type="match status" value="1"/>
</dbReference>
<dbReference type="InterPro" id="IPR003594">
    <property type="entry name" value="HATPase_dom"/>
</dbReference>
<sequence>MQDIAAAANRLSSLIGNLLDLAKFNSGKMILDAKEMDLKIAVSEMIDECNILYMSNKKIEFEFICDATDSNLAGDRERIAQVLRNLFYNAIKFTNDNSVITAHITDSEIKCDNRCERALHFSIEDQGIGVPEEELTSILNHLL</sequence>
<evidence type="ECO:0000313" key="8">
    <source>
        <dbReference type="Proteomes" id="UP000033358"/>
    </source>
</evidence>
<organism evidence="7 8">
    <name type="scientific">Candidatus Arcanibacter lacustris</name>
    <dbReference type="NCBI Taxonomy" id="1607817"/>
    <lineage>
        <taxon>Bacteria</taxon>
        <taxon>Pseudomonadati</taxon>
        <taxon>Pseudomonadota</taxon>
        <taxon>Alphaproteobacteria</taxon>
        <taxon>Rickettsiales</taxon>
        <taxon>Candidatus Arcanibacter</taxon>
    </lineage>
</organism>